<dbReference type="Gene3D" id="1.10.10.10">
    <property type="entry name" value="Winged helix-like DNA-binding domain superfamily/Winged helix DNA-binding domain"/>
    <property type="match status" value="1"/>
</dbReference>
<protein>
    <submittedName>
        <fullName evidence="5">GntR family transcriptional regulator</fullName>
    </submittedName>
</protein>
<dbReference type="SUPFAM" id="SSF48008">
    <property type="entry name" value="GntR ligand-binding domain-like"/>
    <property type="match status" value="1"/>
</dbReference>
<dbReference type="PANTHER" id="PTHR43537:SF5">
    <property type="entry name" value="UXU OPERON TRANSCRIPTIONAL REGULATOR"/>
    <property type="match status" value="1"/>
</dbReference>
<accession>A0A7T6Z8H6</accession>
<keyword evidence="6" id="KW-1185">Reference proteome</keyword>
<dbReference type="GO" id="GO:0003700">
    <property type="term" value="F:DNA-binding transcription factor activity"/>
    <property type="evidence" value="ECO:0007669"/>
    <property type="project" value="InterPro"/>
</dbReference>
<gene>
    <name evidence="5" type="ORF">HUG20_01210</name>
</gene>
<sequence>MLSAERTRSRKMDAIVKSEPFHIQAYKQIHTYLLNKEFSPGEKLTETGLATRLGISRGPVREAIRMLLHDGLLVQKGSHVYVYEPNFNDVIDLYRCRERLESLAAELAAEYMTNDAKKKLFHFVNQTETALNNNEPDKKIASLNKAFHEHIVHSSKNGHLIQFMDLIHSKNNYMRNVLLSDRTRKWVFIDEHRQIAEAISEGKKEKAGFAMKEHIQKDLVAWKQMLQYSSEEEG</sequence>
<evidence type="ECO:0000313" key="6">
    <source>
        <dbReference type="Proteomes" id="UP000595349"/>
    </source>
</evidence>
<dbReference type="EMBL" id="CP054706">
    <property type="protein sequence ID" value="QQK78657.1"/>
    <property type="molecule type" value="Genomic_DNA"/>
</dbReference>
<feature type="domain" description="HTH gntR-type" evidence="4">
    <location>
        <begin position="19"/>
        <end position="85"/>
    </location>
</feature>
<dbReference type="InterPro" id="IPR036388">
    <property type="entry name" value="WH-like_DNA-bd_sf"/>
</dbReference>
<evidence type="ECO:0000259" key="4">
    <source>
        <dbReference type="PROSITE" id="PS50949"/>
    </source>
</evidence>
<organism evidence="5 6">
    <name type="scientific">Salicibibacter cibi</name>
    <dbReference type="NCBI Taxonomy" id="2743001"/>
    <lineage>
        <taxon>Bacteria</taxon>
        <taxon>Bacillati</taxon>
        <taxon>Bacillota</taxon>
        <taxon>Bacilli</taxon>
        <taxon>Bacillales</taxon>
        <taxon>Bacillaceae</taxon>
        <taxon>Salicibibacter</taxon>
    </lineage>
</organism>
<dbReference type="RefSeq" id="WP_200087102.1">
    <property type="nucleotide sequence ID" value="NZ_CP054706.1"/>
</dbReference>
<dbReference type="InterPro" id="IPR036390">
    <property type="entry name" value="WH_DNA-bd_sf"/>
</dbReference>
<dbReference type="AlphaFoldDB" id="A0A7T6Z8H6"/>
<reference evidence="5 6" key="1">
    <citation type="submission" date="2020-06" db="EMBL/GenBank/DDBJ databases">
        <title>Genomic analysis of Salicibibacter sp. NKC21-4.</title>
        <authorList>
            <person name="Oh Y.J."/>
        </authorList>
    </citation>
    <scope>NUCLEOTIDE SEQUENCE [LARGE SCALE GENOMIC DNA]</scope>
    <source>
        <strain evidence="5 6">NKC21-4</strain>
    </source>
</reference>
<evidence type="ECO:0000256" key="2">
    <source>
        <dbReference type="ARBA" id="ARBA00023125"/>
    </source>
</evidence>
<proteinExistence type="predicted"/>
<dbReference type="SMART" id="SM00895">
    <property type="entry name" value="FCD"/>
    <property type="match status" value="1"/>
</dbReference>
<dbReference type="InterPro" id="IPR000524">
    <property type="entry name" value="Tscrpt_reg_HTH_GntR"/>
</dbReference>
<dbReference type="KEGG" id="scib:HUG20_01210"/>
<keyword evidence="1" id="KW-0805">Transcription regulation</keyword>
<dbReference type="GO" id="GO:0003677">
    <property type="term" value="F:DNA binding"/>
    <property type="evidence" value="ECO:0007669"/>
    <property type="project" value="UniProtKB-KW"/>
</dbReference>
<dbReference type="Pfam" id="PF07729">
    <property type="entry name" value="FCD"/>
    <property type="match status" value="1"/>
</dbReference>
<dbReference type="SMART" id="SM00345">
    <property type="entry name" value="HTH_GNTR"/>
    <property type="match status" value="1"/>
</dbReference>
<dbReference type="Proteomes" id="UP000595349">
    <property type="component" value="Chromosome"/>
</dbReference>
<dbReference type="InterPro" id="IPR011711">
    <property type="entry name" value="GntR_C"/>
</dbReference>
<dbReference type="PANTHER" id="PTHR43537">
    <property type="entry name" value="TRANSCRIPTIONAL REGULATOR, GNTR FAMILY"/>
    <property type="match status" value="1"/>
</dbReference>
<dbReference type="InterPro" id="IPR008920">
    <property type="entry name" value="TF_FadR/GntR_C"/>
</dbReference>
<keyword evidence="2" id="KW-0238">DNA-binding</keyword>
<evidence type="ECO:0000256" key="3">
    <source>
        <dbReference type="ARBA" id="ARBA00023163"/>
    </source>
</evidence>
<dbReference type="SUPFAM" id="SSF46785">
    <property type="entry name" value="Winged helix' DNA-binding domain"/>
    <property type="match status" value="1"/>
</dbReference>
<name>A0A7T6Z8H6_9BACI</name>
<evidence type="ECO:0000313" key="5">
    <source>
        <dbReference type="EMBL" id="QQK78657.1"/>
    </source>
</evidence>
<dbReference type="CDD" id="cd07377">
    <property type="entry name" value="WHTH_GntR"/>
    <property type="match status" value="1"/>
</dbReference>
<dbReference type="PROSITE" id="PS50949">
    <property type="entry name" value="HTH_GNTR"/>
    <property type="match status" value="1"/>
</dbReference>
<keyword evidence="3" id="KW-0804">Transcription</keyword>
<evidence type="ECO:0000256" key="1">
    <source>
        <dbReference type="ARBA" id="ARBA00023015"/>
    </source>
</evidence>
<dbReference type="Gene3D" id="1.20.120.530">
    <property type="entry name" value="GntR ligand-binding domain-like"/>
    <property type="match status" value="1"/>
</dbReference>
<dbReference type="Pfam" id="PF00392">
    <property type="entry name" value="GntR"/>
    <property type="match status" value="1"/>
</dbReference>